<organism evidence="2 3">
    <name type="scientific">Rotaria sordida</name>
    <dbReference type="NCBI Taxonomy" id="392033"/>
    <lineage>
        <taxon>Eukaryota</taxon>
        <taxon>Metazoa</taxon>
        <taxon>Spiralia</taxon>
        <taxon>Gnathifera</taxon>
        <taxon>Rotifera</taxon>
        <taxon>Eurotatoria</taxon>
        <taxon>Bdelloidea</taxon>
        <taxon>Philodinida</taxon>
        <taxon>Philodinidae</taxon>
        <taxon>Rotaria</taxon>
    </lineage>
</organism>
<gene>
    <name evidence="2" type="ORF">OTI717_LOCUS30066</name>
    <name evidence="1" type="ORF">RFH988_LOCUS35593</name>
</gene>
<dbReference type="Proteomes" id="UP000663882">
    <property type="component" value="Unassembled WGS sequence"/>
</dbReference>
<name>A0A819Q8I7_9BILA</name>
<dbReference type="AlphaFoldDB" id="A0A819Q8I7"/>
<evidence type="ECO:0000313" key="2">
    <source>
        <dbReference type="EMBL" id="CAF4020471.1"/>
    </source>
</evidence>
<dbReference type="Proteomes" id="UP000663823">
    <property type="component" value="Unassembled WGS sequence"/>
</dbReference>
<dbReference type="EMBL" id="CAJNOO010005509">
    <property type="protein sequence ID" value="CAF1421351.1"/>
    <property type="molecule type" value="Genomic_DNA"/>
</dbReference>
<accession>A0A819Q8I7</accession>
<proteinExistence type="predicted"/>
<feature type="non-terminal residue" evidence="2">
    <location>
        <position position="1"/>
    </location>
</feature>
<reference evidence="2" key="1">
    <citation type="submission" date="2021-02" db="EMBL/GenBank/DDBJ databases">
        <authorList>
            <person name="Nowell W R."/>
        </authorList>
    </citation>
    <scope>NUCLEOTIDE SEQUENCE</scope>
</reference>
<protein>
    <submittedName>
        <fullName evidence="2">Uncharacterized protein</fullName>
    </submittedName>
</protein>
<dbReference type="OrthoDB" id="10067300at2759"/>
<dbReference type="EMBL" id="CAJOAX010007877">
    <property type="protein sequence ID" value="CAF4020471.1"/>
    <property type="molecule type" value="Genomic_DNA"/>
</dbReference>
<evidence type="ECO:0000313" key="1">
    <source>
        <dbReference type="EMBL" id="CAF1421351.1"/>
    </source>
</evidence>
<evidence type="ECO:0000313" key="3">
    <source>
        <dbReference type="Proteomes" id="UP000663823"/>
    </source>
</evidence>
<sequence>AVRARFRISESHWHEFFTLCLRRTLTQMLCDVRRQYIRDLQQQNQAQQQPILPAVHANIDGVQLNHQYADDSLIEDDE</sequence>
<comment type="caution">
    <text evidence="2">The sequence shown here is derived from an EMBL/GenBank/DDBJ whole genome shotgun (WGS) entry which is preliminary data.</text>
</comment>